<feature type="compositionally biased region" description="Low complexity" evidence="1">
    <location>
        <begin position="233"/>
        <end position="242"/>
    </location>
</feature>
<sequence length="372" mass="39217">MHTGHVISGLGHLVLILWMLIGGWLRPAHEPFELTQVSVISGAEFEAMLAAQRPPQSATEVAQPAAPSVPVETPEVASNPDTAIELPAPVQTETPSEDSPPEVTELELRPETQVEDTPPDLQEPVSDVAVLVPEIAPEAAPRPVERVAPQPVAQPQPEATPDPVEQQAVTPDAEGEAPRQEQQEATAPEEATTEIVTEATSAPARSARPPGSRPSAPPQQTAEAPRPEPAAPQTPAQEAPAPVNNDDVLAALQAAEQAVSTPTPTGPPLTAGEREALRVAVAQCWNIGSLSSEALATTVVIGVQMNQNGTPVIDTIRMLSFSGGSDAAARRVFDSARRAIIRCGSGGFDLPAEKYGQWQTIEMTFDPRKMGY</sequence>
<keyword evidence="4" id="KW-1185">Reference proteome</keyword>
<feature type="region of interest" description="Disordered" evidence="1">
    <location>
        <begin position="54"/>
        <end position="124"/>
    </location>
</feature>
<dbReference type="Gene3D" id="3.30.1150.10">
    <property type="match status" value="1"/>
</dbReference>
<feature type="compositionally biased region" description="Low complexity" evidence="1">
    <location>
        <begin position="183"/>
        <end position="210"/>
    </location>
</feature>
<comment type="caution">
    <text evidence="3">The sequence shown here is derived from an EMBL/GenBank/DDBJ whole genome shotgun (WGS) entry which is preliminary data.</text>
</comment>
<dbReference type="EMBL" id="JBFNXX010000004">
    <property type="protein sequence ID" value="MEW9919266.1"/>
    <property type="molecule type" value="Genomic_DNA"/>
</dbReference>
<reference evidence="3 4" key="1">
    <citation type="submission" date="2024-07" db="EMBL/GenBank/DDBJ databases">
        <title>Marimonas sp.nov., isolated from tidal-flat sediment.</title>
        <authorList>
            <person name="Jayan J.N."/>
            <person name="Lee S.S."/>
        </authorList>
    </citation>
    <scope>NUCLEOTIDE SEQUENCE [LARGE SCALE GENOMIC DNA]</scope>
    <source>
        <strain evidence="3 4">MJW-29</strain>
    </source>
</reference>
<dbReference type="RefSeq" id="WP_367876971.1">
    <property type="nucleotide sequence ID" value="NZ_JBFNXX010000004.1"/>
</dbReference>
<evidence type="ECO:0000256" key="1">
    <source>
        <dbReference type="SAM" id="MobiDB-lite"/>
    </source>
</evidence>
<accession>A0ABV3RJX1</accession>
<keyword evidence="2" id="KW-0812">Transmembrane</keyword>
<dbReference type="Proteomes" id="UP001556098">
    <property type="component" value="Unassembled WGS sequence"/>
</dbReference>
<protein>
    <submittedName>
        <fullName evidence="3">Energy transducer TonB</fullName>
    </submittedName>
</protein>
<feature type="region of interest" description="Disordered" evidence="1">
    <location>
        <begin position="140"/>
        <end position="242"/>
    </location>
</feature>
<feature type="transmembrane region" description="Helical" evidence="2">
    <location>
        <begin position="6"/>
        <end position="25"/>
    </location>
</feature>
<keyword evidence="2" id="KW-0472">Membrane</keyword>
<feature type="compositionally biased region" description="Low complexity" evidence="1">
    <location>
        <begin position="140"/>
        <end position="151"/>
    </location>
</feature>
<evidence type="ECO:0000313" key="4">
    <source>
        <dbReference type="Proteomes" id="UP001556098"/>
    </source>
</evidence>
<name>A0ABV3RJX1_9RHOB</name>
<evidence type="ECO:0000313" key="3">
    <source>
        <dbReference type="EMBL" id="MEW9919266.1"/>
    </source>
</evidence>
<proteinExistence type="predicted"/>
<keyword evidence="2" id="KW-1133">Transmembrane helix</keyword>
<gene>
    <name evidence="3" type="ORF">AB2B41_06605</name>
</gene>
<organism evidence="3 4">
    <name type="scientific">Sulfitobacter sediminis</name>
    <dbReference type="NCBI Taxonomy" id="3234186"/>
    <lineage>
        <taxon>Bacteria</taxon>
        <taxon>Pseudomonadati</taxon>
        <taxon>Pseudomonadota</taxon>
        <taxon>Alphaproteobacteria</taxon>
        <taxon>Rhodobacterales</taxon>
        <taxon>Roseobacteraceae</taxon>
        <taxon>Sulfitobacter</taxon>
    </lineage>
</organism>
<evidence type="ECO:0000256" key="2">
    <source>
        <dbReference type="SAM" id="Phobius"/>
    </source>
</evidence>